<reference evidence="4" key="1">
    <citation type="journal article" date="2015" name="Proc. Natl. Acad. Sci. U.S.A.">
        <title>Networks of energetic and metabolic interactions define dynamics in microbial communities.</title>
        <authorList>
            <person name="Embree M."/>
            <person name="Liu J.K."/>
            <person name="Al-Bassam M.M."/>
            <person name="Zengler K."/>
        </authorList>
    </citation>
    <scope>NUCLEOTIDE SEQUENCE</scope>
</reference>
<sequence>MFERLPTIPTSQELLDKSFRRATRAADNESMVLNAGNILSDNLANLIRKFPSFENLPPFYREMVEITVGVDKIRISLSRLRWASRQTRLITREYVGKIRRARGTDSTPLRKSAFGRFSSVMRSIEKDMLFLNSARNLLRKMPTIDPEAPTILIAGYPNVGKSSFIIRITGAKPEVASYPFTTRGIIVGHFVRDDKRYQVVDTPGLLDRPMSERNEIERQTVAALSHLQGVVLYILDPSEHCGYPLDSQLRLAEDLSNWIRLPMLIVANKVDIKRYSDLAEMSTETGEGVSLVLERLIALLDSKGDGLAGSSDADKSIFIK</sequence>
<dbReference type="InterPro" id="IPR041623">
    <property type="entry name" value="NOG1_N"/>
</dbReference>
<accession>A0A0W8FCD3</accession>
<dbReference type="InterPro" id="IPR005225">
    <property type="entry name" value="Small_GTP-bd"/>
</dbReference>
<dbReference type="PROSITE" id="PS51710">
    <property type="entry name" value="G_OBG"/>
    <property type="match status" value="1"/>
</dbReference>
<dbReference type="AlphaFoldDB" id="A0A0W8FCD3"/>
<evidence type="ECO:0000256" key="2">
    <source>
        <dbReference type="ARBA" id="ARBA00023134"/>
    </source>
</evidence>
<name>A0A0W8FCD3_9ZZZZ</name>
<dbReference type="CDD" id="cd01897">
    <property type="entry name" value="NOG"/>
    <property type="match status" value="1"/>
</dbReference>
<dbReference type="PRINTS" id="PR00326">
    <property type="entry name" value="GTP1OBG"/>
</dbReference>
<evidence type="ECO:0000259" key="3">
    <source>
        <dbReference type="PROSITE" id="PS51710"/>
    </source>
</evidence>
<evidence type="ECO:0000256" key="1">
    <source>
        <dbReference type="ARBA" id="ARBA00022741"/>
    </source>
</evidence>
<dbReference type="InterPro" id="IPR027417">
    <property type="entry name" value="P-loop_NTPase"/>
</dbReference>
<keyword evidence="1" id="KW-0547">Nucleotide-binding</keyword>
<protein>
    <submittedName>
        <fullName evidence="4">Gtp-binding protein, gtp1/obg family</fullName>
    </submittedName>
</protein>
<organism evidence="4">
    <name type="scientific">hydrocarbon metagenome</name>
    <dbReference type="NCBI Taxonomy" id="938273"/>
    <lineage>
        <taxon>unclassified sequences</taxon>
        <taxon>metagenomes</taxon>
        <taxon>ecological metagenomes</taxon>
    </lineage>
</organism>
<dbReference type="Gene3D" id="1.20.120.1190">
    <property type="match status" value="1"/>
</dbReference>
<feature type="domain" description="OBG-type G" evidence="3">
    <location>
        <begin position="149"/>
        <end position="320"/>
    </location>
</feature>
<evidence type="ECO:0000313" key="4">
    <source>
        <dbReference type="EMBL" id="KUG18525.1"/>
    </source>
</evidence>
<dbReference type="GO" id="GO:0005525">
    <property type="term" value="F:GTP binding"/>
    <property type="evidence" value="ECO:0007669"/>
    <property type="project" value="InterPro"/>
</dbReference>
<dbReference type="SUPFAM" id="SSF52540">
    <property type="entry name" value="P-loop containing nucleoside triphosphate hydrolases"/>
    <property type="match status" value="1"/>
</dbReference>
<dbReference type="EMBL" id="LNQE01001375">
    <property type="protein sequence ID" value="KUG18525.1"/>
    <property type="molecule type" value="Genomic_DNA"/>
</dbReference>
<dbReference type="Pfam" id="PF06858">
    <property type="entry name" value="NOG1"/>
    <property type="match status" value="1"/>
</dbReference>
<dbReference type="InterPro" id="IPR006073">
    <property type="entry name" value="GTP-bd"/>
</dbReference>
<dbReference type="PANTHER" id="PTHR45759">
    <property type="entry name" value="NUCLEOLAR GTP-BINDING PROTEIN 1"/>
    <property type="match status" value="1"/>
</dbReference>
<dbReference type="Gene3D" id="3.40.50.300">
    <property type="entry name" value="P-loop containing nucleotide triphosphate hydrolases"/>
    <property type="match status" value="1"/>
</dbReference>
<dbReference type="InterPro" id="IPR010674">
    <property type="entry name" value="NOG1_Rossman_fold_dom"/>
</dbReference>
<keyword evidence="2" id="KW-0342">GTP-binding</keyword>
<comment type="caution">
    <text evidence="4">The sequence shown here is derived from an EMBL/GenBank/DDBJ whole genome shotgun (WGS) entry which is preliminary data.</text>
</comment>
<dbReference type="Pfam" id="PF17835">
    <property type="entry name" value="NOG1_N"/>
    <property type="match status" value="1"/>
</dbReference>
<proteinExistence type="predicted"/>
<dbReference type="NCBIfam" id="TIGR00231">
    <property type="entry name" value="small_GTP"/>
    <property type="match status" value="1"/>
</dbReference>
<dbReference type="InterPro" id="IPR031167">
    <property type="entry name" value="G_OBG"/>
</dbReference>
<gene>
    <name evidence="4" type="ORF">ASZ90_011761</name>
</gene>